<gene>
    <name evidence="2" type="ORF">QYE76_066921</name>
</gene>
<sequence>MGKKKGTAGSSATAGADKVSLDWSASTISKREENKLRSLGLISSAESDFLHPENALADQLYEKVLDLKNAEGQTMCGTEVVSVFLKRRVQPLMSRAHQLWMYTSVMDKSRISSTDLSEDDLRDEASTVAQCYPPTPESGAAPEDDDASEETEDEHHIFEDIDVLGDEAPEDDAFVKSMRRRKINEDLMATAESSPSGRDDDANATTSPAPSQEMLAPQVAKGSTKFFADEDDLELTFSEDDDDVPLSKRAKILSGKAKSAKESIPSTAELTLPPRTSVAKFPLSTINPSASASAPPVSHDHPIFATVDAVADFADQFTRLESENVQLRKAVKTSADQVLEANRLTTEAQNENTVLKDELKRFKKKMKDEQEARRKAFIEADEKEGAL</sequence>
<feature type="region of interest" description="Disordered" evidence="1">
    <location>
        <begin position="113"/>
        <end position="164"/>
    </location>
</feature>
<organism evidence="2 3">
    <name type="scientific">Lolium multiflorum</name>
    <name type="common">Italian ryegrass</name>
    <name type="synonym">Lolium perenne subsp. multiflorum</name>
    <dbReference type="NCBI Taxonomy" id="4521"/>
    <lineage>
        <taxon>Eukaryota</taxon>
        <taxon>Viridiplantae</taxon>
        <taxon>Streptophyta</taxon>
        <taxon>Embryophyta</taxon>
        <taxon>Tracheophyta</taxon>
        <taxon>Spermatophyta</taxon>
        <taxon>Magnoliopsida</taxon>
        <taxon>Liliopsida</taxon>
        <taxon>Poales</taxon>
        <taxon>Poaceae</taxon>
        <taxon>BOP clade</taxon>
        <taxon>Pooideae</taxon>
        <taxon>Poodae</taxon>
        <taxon>Poeae</taxon>
        <taxon>Poeae Chloroplast Group 2 (Poeae type)</taxon>
        <taxon>Loliodinae</taxon>
        <taxon>Loliinae</taxon>
        <taxon>Lolium</taxon>
    </lineage>
</organism>
<feature type="region of interest" description="Disordered" evidence="1">
    <location>
        <begin position="187"/>
        <end position="223"/>
    </location>
</feature>
<proteinExistence type="predicted"/>
<dbReference type="Proteomes" id="UP001231189">
    <property type="component" value="Unassembled WGS sequence"/>
</dbReference>
<evidence type="ECO:0000313" key="2">
    <source>
        <dbReference type="EMBL" id="KAK1649116.1"/>
    </source>
</evidence>
<accession>A0AAD8SBF9</accession>
<evidence type="ECO:0000256" key="1">
    <source>
        <dbReference type="SAM" id="MobiDB-lite"/>
    </source>
</evidence>
<reference evidence="2" key="1">
    <citation type="submission" date="2023-07" db="EMBL/GenBank/DDBJ databases">
        <title>A chromosome-level genome assembly of Lolium multiflorum.</title>
        <authorList>
            <person name="Chen Y."/>
            <person name="Copetti D."/>
            <person name="Kolliker R."/>
            <person name="Studer B."/>
        </authorList>
    </citation>
    <scope>NUCLEOTIDE SEQUENCE</scope>
    <source>
        <strain evidence="2">02402/16</strain>
        <tissue evidence="2">Leaf</tissue>
    </source>
</reference>
<protein>
    <submittedName>
        <fullName evidence="2">Uncharacterized protein</fullName>
    </submittedName>
</protein>
<name>A0AAD8SBF9_LOLMU</name>
<dbReference type="EMBL" id="JAUUTY010000004">
    <property type="protein sequence ID" value="KAK1649116.1"/>
    <property type="molecule type" value="Genomic_DNA"/>
</dbReference>
<dbReference type="AlphaFoldDB" id="A0AAD8SBF9"/>
<evidence type="ECO:0000313" key="3">
    <source>
        <dbReference type="Proteomes" id="UP001231189"/>
    </source>
</evidence>
<feature type="region of interest" description="Disordered" evidence="1">
    <location>
        <begin position="365"/>
        <end position="387"/>
    </location>
</feature>
<keyword evidence="3" id="KW-1185">Reference proteome</keyword>
<comment type="caution">
    <text evidence="2">The sequence shown here is derived from an EMBL/GenBank/DDBJ whole genome shotgun (WGS) entry which is preliminary data.</text>
</comment>
<feature type="compositionally biased region" description="Acidic residues" evidence="1">
    <location>
        <begin position="142"/>
        <end position="152"/>
    </location>
</feature>